<comment type="caution">
    <text evidence="1">The sequence shown here is derived from an EMBL/GenBank/DDBJ whole genome shotgun (WGS) entry which is preliminary data.</text>
</comment>
<dbReference type="PATRIC" id="fig|2033.7.peg.1002"/>
<evidence type="ECO:0008006" key="3">
    <source>
        <dbReference type="Google" id="ProtNLM"/>
    </source>
</evidence>
<evidence type="ECO:0000313" key="2">
    <source>
        <dbReference type="Proteomes" id="UP000072189"/>
    </source>
</evidence>
<protein>
    <recommendedName>
        <fullName evidence="3">Transcriptional regulator</fullName>
    </recommendedName>
</protein>
<dbReference type="RefSeq" id="WP_058615291.1">
    <property type="nucleotide sequence ID" value="NZ_LDRS01000078.1"/>
</dbReference>
<dbReference type="Proteomes" id="UP000072189">
    <property type="component" value="Unassembled WGS sequence"/>
</dbReference>
<gene>
    <name evidence="1" type="ORF">RSA3_18055</name>
</gene>
<dbReference type="EMBL" id="LDRV01000165">
    <property type="protein sequence ID" value="KTS04346.1"/>
    <property type="molecule type" value="Genomic_DNA"/>
</dbReference>
<reference evidence="1 2" key="1">
    <citation type="journal article" date="2016" name="Front. Microbiol.">
        <title>Genomic Resource of Rice Seed Associated Bacteria.</title>
        <authorList>
            <person name="Midha S."/>
            <person name="Bansal K."/>
            <person name="Sharma S."/>
            <person name="Kumar N."/>
            <person name="Patil P.P."/>
            <person name="Chaudhry V."/>
            <person name="Patil P.B."/>
        </authorList>
    </citation>
    <scope>NUCLEOTIDE SEQUENCE [LARGE SCALE GENOMIC DNA]</scope>
    <source>
        <strain evidence="1 2">RSA3</strain>
    </source>
</reference>
<evidence type="ECO:0000313" key="1">
    <source>
        <dbReference type="EMBL" id="KTS04346.1"/>
    </source>
</evidence>
<name>A0A147F293_MICTE</name>
<sequence>MSDTIRTALGGLGDDEPLAELRRLAVLRHEIARLEEAQVRRARLRGSSWLAIASALGVSKQAAHKKYGRI</sequence>
<organism evidence="1 2">
    <name type="scientific">Microbacterium testaceum</name>
    <name type="common">Aureobacterium testaceum</name>
    <name type="synonym">Brevibacterium testaceum</name>
    <dbReference type="NCBI Taxonomy" id="2033"/>
    <lineage>
        <taxon>Bacteria</taxon>
        <taxon>Bacillati</taxon>
        <taxon>Actinomycetota</taxon>
        <taxon>Actinomycetes</taxon>
        <taxon>Micrococcales</taxon>
        <taxon>Microbacteriaceae</taxon>
        <taxon>Microbacterium</taxon>
    </lineage>
</organism>
<proteinExistence type="predicted"/>
<accession>A0A147F293</accession>
<dbReference type="AlphaFoldDB" id="A0A147F293"/>